<name>A0A9D1F1G0_9BACT</name>
<comment type="caution">
    <text evidence="2">The sequence shown here is derived from an EMBL/GenBank/DDBJ whole genome shotgun (WGS) entry which is preliminary data.</text>
</comment>
<reference evidence="2" key="1">
    <citation type="submission" date="2020-10" db="EMBL/GenBank/DDBJ databases">
        <authorList>
            <person name="Gilroy R."/>
        </authorList>
    </citation>
    <scope>NUCLEOTIDE SEQUENCE</scope>
    <source>
        <strain evidence="2">6276</strain>
    </source>
</reference>
<dbReference type="Gene3D" id="1.10.30.50">
    <property type="match status" value="1"/>
</dbReference>
<dbReference type="Proteomes" id="UP000823928">
    <property type="component" value="Unassembled WGS sequence"/>
</dbReference>
<sequence length="378" mass="43130">MKKETKDTKKARRYNNKDITKLLVACGGRCTLCNKDVMSDFMTFTQMDLFEKAHIVAFSDFGPRANPSLSIAERNDIDNLMILCPICHDTIDKEIVEGSYTVEWLKKTKKAKEDLVNRALNSLNLQPSVIVKYFSVIGTAGATIDDNSAYKLAFENGLCSTEHLINLSEDADSEDIKLSRQLLDRKFEARIKRQIDNLEEKRIVLFARAPQPLLIYLGTLFNDKHQVEIFTSLRNNRWVYDEKVDNQNTFNIVEPKKIIQDNNIALKVSSTAEVADERVYNVLGDNTDIWEIKANNIGVDNISSQAELLDFYKQCVTILDRIGVVYGKEKHINLFCAMCNSLAITFGRAIFQKAHNKINIYDSIRDGEKIQDVLRLTI</sequence>
<evidence type="ECO:0000259" key="1">
    <source>
        <dbReference type="Pfam" id="PF18145"/>
    </source>
</evidence>
<dbReference type="CDD" id="cd00085">
    <property type="entry name" value="HNHc"/>
    <property type="match status" value="1"/>
</dbReference>
<dbReference type="AlphaFoldDB" id="A0A9D1F1G0"/>
<dbReference type="InterPro" id="IPR040836">
    <property type="entry name" value="SAVED"/>
</dbReference>
<dbReference type="EMBL" id="DVIU01000259">
    <property type="protein sequence ID" value="HIS37455.1"/>
    <property type="molecule type" value="Genomic_DNA"/>
</dbReference>
<evidence type="ECO:0000313" key="3">
    <source>
        <dbReference type="Proteomes" id="UP000823928"/>
    </source>
</evidence>
<evidence type="ECO:0000313" key="2">
    <source>
        <dbReference type="EMBL" id="HIS37455.1"/>
    </source>
</evidence>
<dbReference type="NCBIfam" id="NF033611">
    <property type="entry name" value="SAVED"/>
    <property type="match status" value="1"/>
</dbReference>
<reference evidence="2" key="2">
    <citation type="journal article" date="2021" name="PeerJ">
        <title>Extensive microbial diversity within the chicken gut microbiome revealed by metagenomics and culture.</title>
        <authorList>
            <person name="Gilroy R."/>
            <person name="Ravi A."/>
            <person name="Getino M."/>
            <person name="Pursley I."/>
            <person name="Horton D.L."/>
            <person name="Alikhan N.F."/>
            <person name="Baker D."/>
            <person name="Gharbi K."/>
            <person name="Hall N."/>
            <person name="Watson M."/>
            <person name="Adriaenssens E.M."/>
            <person name="Foster-Nyarko E."/>
            <person name="Jarju S."/>
            <person name="Secka A."/>
            <person name="Antonio M."/>
            <person name="Oren A."/>
            <person name="Chaudhuri R.R."/>
            <person name="La Ragione R."/>
            <person name="Hildebrand F."/>
            <person name="Pallen M.J."/>
        </authorList>
    </citation>
    <scope>NUCLEOTIDE SEQUENCE</scope>
    <source>
        <strain evidence="2">6276</strain>
    </source>
</reference>
<proteinExistence type="predicted"/>
<protein>
    <submittedName>
        <fullName evidence="2">SAVED domain-containing protein</fullName>
    </submittedName>
</protein>
<dbReference type="Pfam" id="PF18145">
    <property type="entry name" value="SAVED"/>
    <property type="match status" value="1"/>
</dbReference>
<accession>A0A9D1F1G0</accession>
<organism evidence="2 3">
    <name type="scientific">Candidatus Scatousia excrementigallinarum</name>
    <dbReference type="NCBI Taxonomy" id="2840935"/>
    <lineage>
        <taxon>Bacteria</taxon>
        <taxon>Candidatus Scatousia</taxon>
    </lineage>
</organism>
<feature type="domain" description="SMODS-associated and fused to various effectors" evidence="1">
    <location>
        <begin position="189"/>
        <end position="366"/>
    </location>
</feature>
<gene>
    <name evidence="2" type="ORF">IAC10_12680</name>
</gene>
<dbReference type="InterPro" id="IPR003615">
    <property type="entry name" value="HNH_nuc"/>
</dbReference>